<proteinExistence type="predicted"/>
<name>A0A1I5MBY5_9ACTN</name>
<dbReference type="AlphaFoldDB" id="A0A1I5MBY5"/>
<dbReference type="Pfam" id="PF04149">
    <property type="entry name" value="DUF397"/>
    <property type="match status" value="1"/>
</dbReference>
<accession>A0A1I5MBY5</accession>
<gene>
    <name evidence="3" type="ORF">SAMN04489713_111220</name>
</gene>
<evidence type="ECO:0000256" key="1">
    <source>
        <dbReference type="SAM" id="MobiDB-lite"/>
    </source>
</evidence>
<dbReference type="GeneID" id="99653183"/>
<dbReference type="InParanoid" id="A0A1I5MBY5"/>
<dbReference type="RefSeq" id="WP_021591812.1">
    <property type="nucleotide sequence ID" value="NZ_CP083237.1"/>
</dbReference>
<evidence type="ECO:0000313" key="4">
    <source>
        <dbReference type="Proteomes" id="UP000183413"/>
    </source>
</evidence>
<evidence type="ECO:0000313" key="3">
    <source>
        <dbReference type="EMBL" id="SFP06466.1"/>
    </source>
</evidence>
<feature type="region of interest" description="Disordered" evidence="1">
    <location>
        <begin position="1"/>
        <end position="27"/>
    </location>
</feature>
<reference evidence="3 4" key="1">
    <citation type="submission" date="2016-10" db="EMBL/GenBank/DDBJ databases">
        <authorList>
            <person name="de Groot N.N."/>
        </authorList>
    </citation>
    <scope>NUCLEOTIDE SEQUENCE [LARGE SCALE GENOMIC DNA]</scope>
    <source>
        <strain evidence="3 4">DSM 43067</strain>
    </source>
</reference>
<organism evidence="3 4">
    <name type="scientific">Actinomadura madurae</name>
    <dbReference type="NCBI Taxonomy" id="1993"/>
    <lineage>
        <taxon>Bacteria</taxon>
        <taxon>Bacillati</taxon>
        <taxon>Actinomycetota</taxon>
        <taxon>Actinomycetes</taxon>
        <taxon>Streptosporangiales</taxon>
        <taxon>Thermomonosporaceae</taxon>
        <taxon>Actinomadura</taxon>
    </lineage>
</organism>
<evidence type="ECO:0000259" key="2">
    <source>
        <dbReference type="Pfam" id="PF04149"/>
    </source>
</evidence>
<sequence>MSGIEKADGGREGRAHATRRPAPRWGKSSYCASDSYCVEVARLSPGRAGVRDAKNPAEAPFLTFGSIAWGEFLARVKENRYDVR</sequence>
<dbReference type="Proteomes" id="UP000183413">
    <property type="component" value="Unassembled WGS sequence"/>
</dbReference>
<protein>
    <recommendedName>
        <fullName evidence="2">DUF397 domain-containing protein</fullName>
    </recommendedName>
</protein>
<feature type="domain" description="DUF397" evidence="2">
    <location>
        <begin position="24"/>
        <end position="77"/>
    </location>
</feature>
<feature type="compositionally biased region" description="Basic and acidic residues" evidence="1">
    <location>
        <begin position="1"/>
        <end position="15"/>
    </location>
</feature>
<dbReference type="InterPro" id="IPR007278">
    <property type="entry name" value="DUF397"/>
</dbReference>
<keyword evidence="4" id="KW-1185">Reference proteome</keyword>
<dbReference type="OrthoDB" id="4570646at2"/>
<dbReference type="EMBL" id="FOVH01000011">
    <property type="protein sequence ID" value="SFP06466.1"/>
    <property type="molecule type" value="Genomic_DNA"/>
</dbReference>